<organism evidence="1 2">
    <name type="scientific">Gordonia jinhuaensis</name>
    <dbReference type="NCBI Taxonomy" id="1517702"/>
    <lineage>
        <taxon>Bacteria</taxon>
        <taxon>Bacillati</taxon>
        <taxon>Actinomycetota</taxon>
        <taxon>Actinomycetes</taxon>
        <taxon>Mycobacteriales</taxon>
        <taxon>Gordoniaceae</taxon>
        <taxon>Gordonia</taxon>
    </lineage>
</organism>
<dbReference type="RefSeq" id="WP_188586544.1">
    <property type="nucleotide sequence ID" value="NZ_BMGC01000012.1"/>
</dbReference>
<evidence type="ECO:0000313" key="2">
    <source>
        <dbReference type="Proteomes" id="UP000621454"/>
    </source>
</evidence>
<accession>A0A916T5N2</accession>
<name>A0A916T5N2_9ACTN</name>
<keyword evidence="2" id="KW-1185">Reference proteome</keyword>
<dbReference type="AlphaFoldDB" id="A0A916T5N2"/>
<sequence>MFIAVIAIIMSFIVVGALVNPYVADFDGQDIRAARRRRVRRERRAMRRDRRAARRDARLLRAIEEPTSPVTAGRWSGMLASSRIAFARMRWP</sequence>
<gene>
    <name evidence="1" type="ORF">GCM10011489_21060</name>
</gene>
<proteinExistence type="predicted"/>
<evidence type="ECO:0000313" key="1">
    <source>
        <dbReference type="EMBL" id="GGB32662.1"/>
    </source>
</evidence>
<comment type="caution">
    <text evidence="1">The sequence shown here is derived from an EMBL/GenBank/DDBJ whole genome shotgun (WGS) entry which is preliminary data.</text>
</comment>
<reference evidence="1" key="2">
    <citation type="submission" date="2020-09" db="EMBL/GenBank/DDBJ databases">
        <authorList>
            <person name="Sun Q."/>
            <person name="Zhou Y."/>
        </authorList>
    </citation>
    <scope>NUCLEOTIDE SEQUENCE</scope>
    <source>
        <strain evidence="1">CGMCC 1.12827</strain>
    </source>
</reference>
<dbReference type="Proteomes" id="UP000621454">
    <property type="component" value="Unassembled WGS sequence"/>
</dbReference>
<dbReference type="EMBL" id="BMGC01000012">
    <property type="protein sequence ID" value="GGB32662.1"/>
    <property type="molecule type" value="Genomic_DNA"/>
</dbReference>
<reference evidence="1" key="1">
    <citation type="journal article" date="2014" name="Int. J. Syst. Evol. Microbiol.">
        <title>Complete genome sequence of Corynebacterium casei LMG S-19264T (=DSM 44701T), isolated from a smear-ripened cheese.</title>
        <authorList>
            <consortium name="US DOE Joint Genome Institute (JGI-PGF)"/>
            <person name="Walter F."/>
            <person name="Albersmeier A."/>
            <person name="Kalinowski J."/>
            <person name="Ruckert C."/>
        </authorList>
    </citation>
    <scope>NUCLEOTIDE SEQUENCE</scope>
    <source>
        <strain evidence="1">CGMCC 1.12827</strain>
    </source>
</reference>
<protein>
    <submittedName>
        <fullName evidence="1">Uncharacterized protein</fullName>
    </submittedName>
</protein>